<dbReference type="RefSeq" id="WP_048137831.1">
    <property type="nucleotide sequence ID" value="NZ_CP009516.1"/>
</dbReference>
<organism evidence="1 2">
    <name type="scientific">Methanosarcina horonobensis HB-1 = JCM 15518</name>
    <dbReference type="NCBI Taxonomy" id="1434110"/>
    <lineage>
        <taxon>Archaea</taxon>
        <taxon>Methanobacteriati</taxon>
        <taxon>Methanobacteriota</taxon>
        <taxon>Stenosarchaea group</taxon>
        <taxon>Methanomicrobia</taxon>
        <taxon>Methanosarcinales</taxon>
        <taxon>Methanosarcinaceae</taxon>
        <taxon>Methanosarcina</taxon>
    </lineage>
</organism>
<dbReference type="PATRIC" id="fig|1434110.4.peg.1161"/>
<dbReference type="AlphaFoldDB" id="A0A0E3WU61"/>
<dbReference type="STRING" id="1434110.MSHOH_0932"/>
<dbReference type="EMBL" id="CP009516">
    <property type="protein sequence ID" value="AKB77415.1"/>
    <property type="molecule type" value="Genomic_DNA"/>
</dbReference>
<evidence type="ECO:0008006" key="3">
    <source>
        <dbReference type="Google" id="ProtNLM"/>
    </source>
</evidence>
<reference evidence="1 2" key="1">
    <citation type="submission" date="2014-07" db="EMBL/GenBank/DDBJ databases">
        <title>Methanogenic archaea and the global carbon cycle.</title>
        <authorList>
            <person name="Henriksen J.R."/>
            <person name="Luke J."/>
            <person name="Reinhart S."/>
            <person name="Benedict M.N."/>
            <person name="Youngblut N.D."/>
            <person name="Metcalf M.E."/>
            <person name="Whitaker R.J."/>
            <person name="Metcalf W.W."/>
        </authorList>
    </citation>
    <scope>NUCLEOTIDE SEQUENCE [LARGE SCALE GENOMIC DNA]</scope>
    <source>
        <strain evidence="1 2">HB-1</strain>
    </source>
</reference>
<proteinExistence type="predicted"/>
<evidence type="ECO:0000313" key="2">
    <source>
        <dbReference type="Proteomes" id="UP000033101"/>
    </source>
</evidence>
<dbReference type="PANTHER" id="PTHR38479:SF2">
    <property type="entry name" value="WINGED HELIX DNA-BINDING DOMAIN-CONTAINING PROTEIN"/>
    <property type="match status" value="1"/>
</dbReference>
<dbReference type="InterPro" id="IPR009351">
    <property type="entry name" value="AlkZ-like"/>
</dbReference>
<dbReference type="GeneID" id="24830093"/>
<accession>A0A0E3WU61</accession>
<name>A0A0E3WU61_9EURY</name>
<dbReference type="Proteomes" id="UP000033101">
    <property type="component" value="Chromosome"/>
</dbReference>
<dbReference type="PANTHER" id="PTHR38479">
    <property type="entry name" value="LMO0824 PROTEIN"/>
    <property type="match status" value="1"/>
</dbReference>
<dbReference type="HOGENOM" id="CLU_047003_0_0_2"/>
<dbReference type="KEGG" id="mhor:MSHOH_0932"/>
<protein>
    <recommendedName>
        <fullName evidence="3">Winged helix DNA-binding domain-containing protein</fullName>
    </recommendedName>
</protein>
<gene>
    <name evidence="1" type="ORF">MSHOH_0932</name>
</gene>
<sequence length="357" mass="40675">MNASEILRLRLHNSGLTDSPFKSAADAVSHLGAVQAQDFAAAKWALGLRIKNSTDEDIEKAFNEGKILRTHVMRPTWHFVMPEDIRWMLELTAPRVKALLAHYNRKLELDDAFFARSNVAITRALQDHTYLTRQELKTILANIGIETDVQRLAHIIMWAELDGLICSGPRRGKQFTYALLEERVEKAKKLNRERALAKLALNYFTSHGPAQLKDFSWWSGLTVKDARCALDLIKSKLEQATLDGKTYWFPTHTEVTTPKSPSAFLLSIYDEYTIAYKDREDISETRDIERMISMGNALTAVIILNGRVAGTWNRALKKSTVEIRLNPFRKLNEDEQEALESEVARYGKFMELPAVLI</sequence>
<keyword evidence="2" id="KW-1185">Reference proteome</keyword>
<evidence type="ECO:0000313" key="1">
    <source>
        <dbReference type="EMBL" id="AKB77415.1"/>
    </source>
</evidence>
<dbReference type="Pfam" id="PF06224">
    <property type="entry name" value="AlkZ-like"/>
    <property type="match status" value="1"/>
</dbReference>
<dbReference type="OrthoDB" id="303731at2157"/>